<evidence type="ECO:0000256" key="9">
    <source>
        <dbReference type="ARBA" id="ARBA00046432"/>
    </source>
</evidence>
<proteinExistence type="inferred from homology"/>
<feature type="region of interest" description="Disordered" evidence="10">
    <location>
        <begin position="336"/>
        <end position="363"/>
    </location>
</feature>
<keyword evidence="4" id="KW-0396">Initiation factor</keyword>
<dbReference type="PANTHER" id="PTHR45989">
    <property type="entry name" value="TRANSLATION INITIATION FACTOR EIF-2B SUBUNIT GAMMA"/>
    <property type="match status" value="1"/>
</dbReference>
<dbReference type="CDD" id="cd04652">
    <property type="entry name" value="LbH_eIF2B_gamma_C"/>
    <property type="match status" value="1"/>
</dbReference>
<evidence type="ECO:0000259" key="11">
    <source>
        <dbReference type="Pfam" id="PF00483"/>
    </source>
</evidence>
<keyword evidence="14" id="KW-1185">Reference proteome</keyword>
<dbReference type="InterPro" id="IPR051960">
    <property type="entry name" value="eIF2B_gamma"/>
</dbReference>
<name>A0AAD5SD80_9FUNG</name>
<comment type="similarity">
    <text evidence="2">Belongs to the eIF-2B gamma/epsilon subunits family.</text>
</comment>
<evidence type="ECO:0000256" key="1">
    <source>
        <dbReference type="ARBA" id="ARBA00004514"/>
    </source>
</evidence>
<dbReference type="Gene3D" id="2.160.10.10">
    <property type="entry name" value="Hexapeptide repeat proteins"/>
    <property type="match status" value="1"/>
</dbReference>
<evidence type="ECO:0000259" key="12">
    <source>
        <dbReference type="Pfam" id="PF25084"/>
    </source>
</evidence>
<evidence type="ECO:0000256" key="3">
    <source>
        <dbReference type="ARBA" id="ARBA00022490"/>
    </source>
</evidence>
<evidence type="ECO:0000256" key="5">
    <source>
        <dbReference type="ARBA" id="ARBA00022917"/>
    </source>
</evidence>
<comment type="subcellular location">
    <subcellularLocation>
        <location evidence="1">Cytoplasm</location>
        <location evidence="1">Cytosol</location>
    </subcellularLocation>
</comment>
<comment type="subunit">
    <text evidence="9">Component of the translation initiation factor 2B (eIF2B) complex which is a heterodecamer of two sets of five different subunits: alpha, beta, gamma, delta and epsilon. Subunits alpha, beta and delta comprise a regulatory subcomplex and subunits epsilon and gamma comprise a catalytic subcomplex. Within the complex, the hexameric regulatory complex resides at the center, with the two heterodimeric catalytic subcomplexes bound on opposite sides.</text>
</comment>
<sequence length="441" mass="49322">MVNENPEFQAVILAGHGTHGKLYPLAEDENLPKALLPVAGKPLLYYQLQWLEQAGVTDIIILVRGKGGDGQAKMKIQNYYEKVYKENHKLSERLRDPIVRPVQGDGTADALRAVKDWVKTDFIVLTCDFVTDMPPQHFFDTHRINKPTVTSLFYDFQKLASGAEKVPKEDREDVEYIGIDPSADRLVLTKSRADIHEELPIRTSMMRRFPKTRIHTNLRSAHAYIFKKWVIDFLCKTKTPNINSIRLDLIPLLVECQYRQAFVKREGLDKWKATDVDPLKEAKAKSSTGPVVGSPEDDEIVQCIAVIAKEEFCARAGSIWSYGEINRHLARTGPESTRIAPSAEVSSRATVGPDSMIGESTKMGERSSVKKSVIGSHCSIGKGVVISRSVVMDYVVLEDNVKLEGCVVCTQAKVEEKSFLRDSEVAGGVVVPRESELLVRR</sequence>
<dbReference type="InterPro" id="IPR056764">
    <property type="entry name" value="LbH_EIF2B3/5"/>
</dbReference>
<dbReference type="InterPro" id="IPR029044">
    <property type="entry name" value="Nucleotide-diphossugar_trans"/>
</dbReference>
<dbReference type="GO" id="GO:0005829">
    <property type="term" value="C:cytosol"/>
    <property type="evidence" value="ECO:0007669"/>
    <property type="project" value="UniProtKB-SubCell"/>
</dbReference>
<dbReference type="Gene3D" id="3.90.550.10">
    <property type="entry name" value="Spore Coat Polysaccharide Biosynthesis Protein SpsA, Chain A"/>
    <property type="match status" value="1"/>
</dbReference>
<dbReference type="GO" id="GO:0002183">
    <property type="term" value="P:cytoplasmic translational initiation"/>
    <property type="evidence" value="ECO:0007669"/>
    <property type="project" value="TreeGrafter"/>
</dbReference>
<evidence type="ECO:0000313" key="14">
    <source>
        <dbReference type="Proteomes" id="UP001212841"/>
    </source>
</evidence>
<evidence type="ECO:0000256" key="7">
    <source>
        <dbReference type="ARBA" id="ARBA00044229"/>
    </source>
</evidence>
<feature type="domain" description="EIF2B subunit epsilon/gamma LbH" evidence="12">
    <location>
        <begin position="343"/>
        <end position="431"/>
    </location>
</feature>
<protein>
    <recommendedName>
        <fullName evidence="6">Translation initiation factor eIF2B subunit gamma</fullName>
    </recommendedName>
    <alternativeName>
        <fullName evidence="7">eIF2B GDP-GTP exchange factor subunit gamma</fullName>
    </alternativeName>
</protein>
<reference evidence="13" key="1">
    <citation type="submission" date="2020-05" db="EMBL/GenBank/DDBJ databases">
        <title>Phylogenomic resolution of chytrid fungi.</title>
        <authorList>
            <person name="Stajich J.E."/>
            <person name="Amses K."/>
            <person name="Simmons R."/>
            <person name="Seto K."/>
            <person name="Myers J."/>
            <person name="Bonds A."/>
            <person name="Quandt C.A."/>
            <person name="Barry K."/>
            <person name="Liu P."/>
            <person name="Grigoriev I."/>
            <person name="Longcore J.E."/>
            <person name="James T.Y."/>
        </authorList>
    </citation>
    <scope>NUCLEOTIDE SEQUENCE</scope>
    <source>
        <strain evidence="13">JEL0318</strain>
    </source>
</reference>
<dbReference type="PANTHER" id="PTHR45989:SF1">
    <property type="entry name" value="TRANSLATION INITIATION FACTOR EIF-2B SUBUNIT GAMMA"/>
    <property type="match status" value="1"/>
</dbReference>
<dbReference type="GO" id="GO:0003743">
    <property type="term" value="F:translation initiation factor activity"/>
    <property type="evidence" value="ECO:0007669"/>
    <property type="project" value="UniProtKB-KW"/>
</dbReference>
<evidence type="ECO:0000256" key="6">
    <source>
        <dbReference type="ARBA" id="ARBA00044196"/>
    </source>
</evidence>
<keyword evidence="5" id="KW-0648">Protein biosynthesis</keyword>
<dbReference type="InterPro" id="IPR005835">
    <property type="entry name" value="NTP_transferase_dom"/>
</dbReference>
<gene>
    <name evidence="13" type="ORF">HK097_008702</name>
</gene>
<dbReference type="AlphaFoldDB" id="A0AAD5SD80"/>
<organism evidence="13 14">
    <name type="scientific">Rhizophlyctis rosea</name>
    <dbReference type="NCBI Taxonomy" id="64517"/>
    <lineage>
        <taxon>Eukaryota</taxon>
        <taxon>Fungi</taxon>
        <taxon>Fungi incertae sedis</taxon>
        <taxon>Chytridiomycota</taxon>
        <taxon>Chytridiomycota incertae sedis</taxon>
        <taxon>Chytridiomycetes</taxon>
        <taxon>Rhizophlyctidales</taxon>
        <taxon>Rhizophlyctidaceae</taxon>
        <taxon>Rhizophlyctis</taxon>
    </lineage>
</organism>
<evidence type="ECO:0000256" key="10">
    <source>
        <dbReference type="SAM" id="MobiDB-lite"/>
    </source>
</evidence>
<evidence type="ECO:0000256" key="2">
    <source>
        <dbReference type="ARBA" id="ARBA00007878"/>
    </source>
</evidence>
<keyword evidence="3" id="KW-0963">Cytoplasm</keyword>
<comment type="function">
    <text evidence="8">Acts as a component of the translation initiation factor 2B (eIF2B) complex, which catalyzes the exchange of GDP for GTP on the eukaryotic initiation factor 2 (eIF2) complex gamma subunit. Its guanine nucleotide exchange factor activity is repressed when bound to eIF2 complex phosphorylated on the alpha subunit, thereby limiting the amount of methionyl-initiator methionine tRNA available to the ribosome and consequently global translation is repressed.</text>
</comment>
<dbReference type="Pfam" id="PF25084">
    <property type="entry name" value="LbH_EIF2B"/>
    <property type="match status" value="1"/>
</dbReference>
<dbReference type="Proteomes" id="UP001212841">
    <property type="component" value="Unassembled WGS sequence"/>
</dbReference>
<dbReference type="SUPFAM" id="SSF53448">
    <property type="entry name" value="Nucleotide-diphospho-sugar transferases"/>
    <property type="match status" value="1"/>
</dbReference>
<dbReference type="GO" id="GO:0005851">
    <property type="term" value="C:eukaryotic translation initiation factor 2B complex"/>
    <property type="evidence" value="ECO:0007669"/>
    <property type="project" value="TreeGrafter"/>
</dbReference>
<feature type="domain" description="Nucleotidyl transferase" evidence="11">
    <location>
        <begin position="10"/>
        <end position="267"/>
    </location>
</feature>
<evidence type="ECO:0000256" key="4">
    <source>
        <dbReference type="ARBA" id="ARBA00022540"/>
    </source>
</evidence>
<evidence type="ECO:0000256" key="8">
    <source>
        <dbReference type="ARBA" id="ARBA00045373"/>
    </source>
</evidence>
<comment type="caution">
    <text evidence="13">The sequence shown here is derived from an EMBL/GenBank/DDBJ whole genome shotgun (WGS) entry which is preliminary data.</text>
</comment>
<dbReference type="EMBL" id="JADGJD010000526">
    <property type="protein sequence ID" value="KAJ3050333.1"/>
    <property type="molecule type" value="Genomic_DNA"/>
</dbReference>
<evidence type="ECO:0000313" key="13">
    <source>
        <dbReference type="EMBL" id="KAJ3050333.1"/>
    </source>
</evidence>
<accession>A0AAD5SD80</accession>
<dbReference type="GO" id="GO:0005085">
    <property type="term" value="F:guanyl-nucleotide exchange factor activity"/>
    <property type="evidence" value="ECO:0007669"/>
    <property type="project" value="TreeGrafter"/>
</dbReference>
<dbReference type="Pfam" id="PF00483">
    <property type="entry name" value="NTP_transferase"/>
    <property type="match status" value="1"/>
</dbReference>